<dbReference type="Pfam" id="PF08214">
    <property type="entry name" value="HAT_KAT11"/>
    <property type="match status" value="1"/>
</dbReference>
<evidence type="ECO:0000256" key="10">
    <source>
        <dbReference type="SAM" id="MobiDB-lite"/>
    </source>
</evidence>
<feature type="region of interest" description="Disordered" evidence="10">
    <location>
        <begin position="407"/>
        <end position="433"/>
    </location>
</feature>
<organism evidence="11 12">
    <name type="scientific">Rhizophagus irregularis (strain DAOM 197198w)</name>
    <name type="common">Glomus intraradices</name>
    <dbReference type="NCBI Taxonomy" id="1432141"/>
    <lineage>
        <taxon>Eukaryota</taxon>
        <taxon>Fungi</taxon>
        <taxon>Fungi incertae sedis</taxon>
        <taxon>Mucoromycota</taxon>
        <taxon>Glomeromycotina</taxon>
        <taxon>Glomeromycetes</taxon>
        <taxon>Glomerales</taxon>
        <taxon>Glomeraceae</taxon>
        <taxon>Rhizophagus</taxon>
    </lineage>
</organism>
<dbReference type="GO" id="GO:0006974">
    <property type="term" value="P:DNA damage response"/>
    <property type="evidence" value="ECO:0007669"/>
    <property type="project" value="UniProtKB-KW"/>
</dbReference>
<dbReference type="PROSITE" id="PS51728">
    <property type="entry name" value="RTT109_HAT"/>
    <property type="match status" value="1"/>
</dbReference>
<dbReference type="Proteomes" id="UP000022910">
    <property type="component" value="Unassembled WGS sequence"/>
</dbReference>
<dbReference type="PANTHER" id="PTHR31571">
    <property type="entry name" value="ALTERED INHERITANCE OF MITOCHONDRIA PROTEIN 6"/>
    <property type="match status" value="1"/>
</dbReference>
<dbReference type="SMART" id="SM01250">
    <property type="entry name" value="KAT11"/>
    <property type="match status" value="1"/>
</dbReference>
<evidence type="ECO:0000256" key="5">
    <source>
        <dbReference type="ARBA" id="ARBA00022990"/>
    </source>
</evidence>
<evidence type="ECO:0000256" key="4">
    <source>
        <dbReference type="ARBA" id="ARBA00022763"/>
    </source>
</evidence>
<evidence type="ECO:0000256" key="7">
    <source>
        <dbReference type="ARBA" id="ARBA00023163"/>
    </source>
</evidence>
<dbReference type="OrthoDB" id="3361892at2759"/>
<keyword evidence="5" id="KW-0007">Acetylation</keyword>
<dbReference type="InterPro" id="IPR016849">
    <property type="entry name" value="Rtt109"/>
</dbReference>
<keyword evidence="4" id="KW-0227">DNA damage</keyword>
<dbReference type="OMA" id="DSELINW"/>
<comment type="subcellular location">
    <subcellularLocation>
        <location evidence="1">Nucleus</location>
    </subcellularLocation>
</comment>
<keyword evidence="6" id="KW-0805">Transcription regulation</keyword>
<dbReference type="InterPro" id="IPR051236">
    <property type="entry name" value="HAT_RTT109-like"/>
</dbReference>
<evidence type="ECO:0000256" key="8">
    <source>
        <dbReference type="ARBA" id="ARBA00023242"/>
    </source>
</evidence>
<dbReference type="EMBL" id="JEMT01029296">
    <property type="protein sequence ID" value="EXX52397.1"/>
    <property type="molecule type" value="Genomic_DNA"/>
</dbReference>
<dbReference type="EC" id="2.3.1.48" evidence="2"/>
<sequence>MDINITTEVGNNSTQLFENTQGNLVDYLICSLKKTVPGNHIYKIYALSTLPKPKTLFKSQEKKSYERKILLLLSEKKSSTKEEALMTSIEAHEYYMIEEETLNIYISKVDTTGCIISTTVKDKKISATKQLISSYINYHLEEKTQPRNKYINVHIFARSQPQYLFTKSSNNLKKHILDDTGLLKWWKKVLGQAFTTSTSNNLQNVRKWYYIPGYASESKARSLIKDNNNDDWIYGYPYNNESKVDDVIPKFDDDAKARWLDHLNDNEDNDENDKTNVKEFWEIISIGGEFSGEKIAGFFWVNVERSKSEDLKKEEYEAVILENLKENVGGIMVEEEEFIRTLQKFFELEFCNEEITLKSSEDWSKIFEDLCVQKGINDGVVEFKVEQPQIEDKETSPKSIEMIEMEIKPNDGTVQEETSNNKRKPANPVENNGVNVNVLSSSLIKRVKRDKK</sequence>
<dbReference type="GO" id="GO:0005634">
    <property type="term" value="C:nucleus"/>
    <property type="evidence" value="ECO:0007669"/>
    <property type="project" value="UniProtKB-SubCell"/>
</dbReference>
<gene>
    <name evidence="11" type="ORF">RirG_253270</name>
</gene>
<evidence type="ECO:0000256" key="2">
    <source>
        <dbReference type="ARBA" id="ARBA00013184"/>
    </source>
</evidence>
<protein>
    <recommendedName>
        <fullName evidence="2">histone acetyltransferase</fullName>
        <ecNumber evidence="2">2.3.1.48</ecNumber>
    </recommendedName>
</protein>
<evidence type="ECO:0000313" key="12">
    <source>
        <dbReference type="Proteomes" id="UP000022910"/>
    </source>
</evidence>
<keyword evidence="3" id="KW-0808">Transferase</keyword>
<dbReference type="SMR" id="A0A015I5Q0"/>
<evidence type="ECO:0000256" key="3">
    <source>
        <dbReference type="ARBA" id="ARBA00022679"/>
    </source>
</evidence>
<comment type="catalytic activity">
    <reaction evidence="9">
        <text>L-lysyl-[histone] + acetyl-CoA = N(6)-acetyl-L-lysyl-[histone] + CoA + H(+)</text>
        <dbReference type="Rhea" id="RHEA:21992"/>
        <dbReference type="Rhea" id="RHEA-COMP:9845"/>
        <dbReference type="Rhea" id="RHEA-COMP:11338"/>
        <dbReference type="ChEBI" id="CHEBI:15378"/>
        <dbReference type="ChEBI" id="CHEBI:29969"/>
        <dbReference type="ChEBI" id="CHEBI:57287"/>
        <dbReference type="ChEBI" id="CHEBI:57288"/>
        <dbReference type="ChEBI" id="CHEBI:61930"/>
        <dbReference type="EC" id="2.3.1.48"/>
    </reaction>
    <physiologicalReaction direction="left-to-right" evidence="9">
        <dbReference type="Rhea" id="RHEA:21993"/>
    </physiologicalReaction>
</comment>
<dbReference type="HOGENOM" id="CLU_605732_0_0_1"/>
<keyword evidence="8" id="KW-0539">Nucleus</keyword>
<evidence type="ECO:0000256" key="6">
    <source>
        <dbReference type="ARBA" id="ARBA00023015"/>
    </source>
</evidence>
<reference evidence="11 12" key="1">
    <citation type="submission" date="2014-02" db="EMBL/GenBank/DDBJ databases">
        <title>Single nucleus genome sequencing reveals high similarity among nuclei of an endomycorrhizal fungus.</title>
        <authorList>
            <person name="Lin K."/>
            <person name="Geurts R."/>
            <person name="Zhang Z."/>
            <person name="Limpens E."/>
            <person name="Saunders D.G."/>
            <person name="Mu D."/>
            <person name="Pang E."/>
            <person name="Cao H."/>
            <person name="Cha H."/>
            <person name="Lin T."/>
            <person name="Zhou Q."/>
            <person name="Shang Y."/>
            <person name="Li Y."/>
            <person name="Ivanov S."/>
            <person name="Sharma T."/>
            <person name="Velzen R.V."/>
            <person name="Ruijter N.D."/>
            <person name="Aanen D.K."/>
            <person name="Win J."/>
            <person name="Kamoun S."/>
            <person name="Bisseling T."/>
            <person name="Huang S."/>
        </authorList>
    </citation>
    <scope>NUCLEOTIDE SEQUENCE [LARGE SCALE GENOMIC DNA]</scope>
    <source>
        <strain evidence="12">DAOM197198w</strain>
    </source>
</reference>
<dbReference type="GO" id="GO:0006355">
    <property type="term" value="P:regulation of DNA-templated transcription"/>
    <property type="evidence" value="ECO:0007669"/>
    <property type="project" value="InterPro"/>
</dbReference>
<keyword evidence="7" id="KW-0804">Transcription</keyword>
<dbReference type="PANTHER" id="PTHR31571:SF2">
    <property type="entry name" value="HISTONE ACETYLTRANSFERASE RTT109"/>
    <property type="match status" value="1"/>
</dbReference>
<comment type="caution">
    <text evidence="11">The sequence shown here is derived from an EMBL/GenBank/DDBJ whole genome shotgun (WGS) entry which is preliminary data.</text>
</comment>
<dbReference type="GO" id="GO:0032931">
    <property type="term" value="F:histone H3K56 acetyltransferase activity"/>
    <property type="evidence" value="ECO:0007669"/>
    <property type="project" value="TreeGrafter"/>
</dbReference>
<evidence type="ECO:0000313" key="11">
    <source>
        <dbReference type="EMBL" id="EXX52397.1"/>
    </source>
</evidence>
<accession>A0A015I5Q0</accession>
<evidence type="ECO:0000256" key="9">
    <source>
        <dbReference type="ARBA" id="ARBA00048940"/>
    </source>
</evidence>
<dbReference type="AlphaFoldDB" id="A0A015I5Q0"/>
<dbReference type="STRING" id="1432141.A0A015I5Q0"/>
<name>A0A015I5Q0_RHIIW</name>
<keyword evidence="12" id="KW-1185">Reference proteome</keyword>
<dbReference type="InterPro" id="IPR013178">
    <property type="entry name" value="Histone_AcTrfase_Rtt109/CBP"/>
</dbReference>
<evidence type="ECO:0000256" key="1">
    <source>
        <dbReference type="ARBA" id="ARBA00004123"/>
    </source>
</evidence>
<proteinExistence type="predicted"/>